<dbReference type="InterPro" id="IPR001841">
    <property type="entry name" value="Znf_RING"/>
</dbReference>
<feature type="compositionally biased region" description="Polar residues" evidence="9">
    <location>
        <begin position="48"/>
        <end position="64"/>
    </location>
</feature>
<keyword evidence="12" id="KW-1185">Reference proteome</keyword>
<dbReference type="Proteomes" id="UP001497516">
    <property type="component" value="Chromosome 5"/>
</dbReference>
<gene>
    <name evidence="11" type="ORF">LTRI10_LOCUS31016</name>
</gene>
<keyword evidence="4" id="KW-0479">Metal-binding</keyword>
<evidence type="ECO:0000256" key="2">
    <source>
        <dbReference type="ARBA" id="ARBA00012483"/>
    </source>
</evidence>
<dbReference type="AlphaFoldDB" id="A0AAV2EW74"/>
<evidence type="ECO:0000313" key="11">
    <source>
        <dbReference type="EMBL" id="CAL1390211.1"/>
    </source>
</evidence>
<evidence type="ECO:0000256" key="4">
    <source>
        <dbReference type="ARBA" id="ARBA00022723"/>
    </source>
</evidence>
<dbReference type="SMART" id="SM00184">
    <property type="entry name" value="RING"/>
    <property type="match status" value="1"/>
</dbReference>
<dbReference type="EMBL" id="OZ034818">
    <property type="protein sequence ID" value="CAL1390211.1"/>
    <property type="molecule type" value="Genomic_DNA"/>
</dbReference>
<dbReference type="SUPFAM" id="SSF57850">
    <property type="entry name" value="RING/U-box"/>
    <property type="match status" value="1"/>
</dbReference>
<dbReference type="GO" id="GO:0061630">
    <property type="term" value="F:ubiquitin protein ligase activity"/>
    <property type="evidence" value="ECO:0007669"/>
    <property type="project" value="UniProtKB-EC"/>
</dbReference>
<sequence>MSSDAEVPEIAAFFERLLSRNRDLSLFIPFMLGLATAPTRDGGEEANTDQQQGSDQPNSNSDAASSGPVDRIVFVNPFTQSTVMIEGASGGFDSLLRDWLLASQSNGGGGQPPASKASIEAMPTVEIGEEGGIEGECVICLEEWKAGEVVKEMPCKHRFHGGCVEKWLGIHGSCPVCRHQMPAEEKDSLKKMESDRQQQEGQEGAGGEERRERRRTPREIWVSFTIGARTTGSGDATDSAPNSGSV</sequence>
<feature type="region of interest" description="Disordered" evidence="9">
    <location>
        <begin position="185"/>
        <end position="246"/>
    </location>
</feature>
<organism evidence="11 12">
    <name type="scientific">Linum trigynum</name>
    <dbReference type="NCBI Taxonomy" id="586398"/>
    <lineage>
        <taxon>Eukaryota</taxon>
        <taxon>Viridiplantae</taxon>
        <taxon>Streptophyta</taxon>
        <taxon>Embryophyta</taxon>
        <taxon>Tracheophyta</taxon>
        <taxon>Spermatophyta</taxon>
        <taxon>Magnoliopsida</taxon>
        <taxon>eudicotyledons</taxon>
        <taxon>Gunneridae</taxon>
        <taxon>Pentapetalae</taxon>
        <taxon>rosids</taxon>
        <taxon>fabids</taxon>
        <taxon>Malpighiales</taxon>
        <taxon>Linaceae</taxon>
        <taxon>Linum</taxon>
    </lineage>
</organism>
<protein>
    <recommendedName>
        <fullName evidence="2">RING-type E3 ubiquitin transferase</fullName>
        <ecNumber evidence="2">2.3.2.27</ecNumber>
    </recommendedName>
</protein>
<proteinExistence type="predicted"/>
<evidence type="ECO:0000256" key="8">
    <source>
        <dbReference type="PROSITE-ProRule" id="PRU00175"/>
    </source>
</evidence>
<keyword evidence="7" id="KW-0862">Zinc</keyword>
<evidence type="ECO:0000256" key="3">
    <source>
        <dbReference type="ARBA" id="ARBA00022679"/>
    </source>
</evidence>
<keyword evidence="5 8" id="KW-0863">Zinc-finger</keyword>
<dbReference type="GO" id="GO:0005737">
    <property type="term" value="C:cytoplasm"/>
    <property type="evidence" value="ECO:0007669"/>
    <property type="project" value="TreeGrafter"/>
</dbReference>
<reference evidence="11 12" key="1">
    <citation type="submission" date="2024-04" db="EMBL/GenBank/DDBJ databases">
        <authorList>
            <person name="Fracassetti M."/>
        </authorList>
    </citation>
    <scope>NUCLEOTIDE SEQUENCE [LARGE SCALE GENOMIC DNA]</scope>
</reference>
<dbReference type="GO" id="GO:0008270">
    <property type="term" value="F:zinc ion binding"/>
    <property type="evidence" value="ECO:0007669"/>
    <property type="project" value="UniProtKB-KW"/>
</dbReference>
<dbReference type="GO" id="GO:0016567">
    <property type="term" value="P:protein ubiquitination"/>
    <property type="evidence" value="ECO:0007669"/>
    <property type="project" value="TreeGrafter"/>
</dbReference>
<feature type="domain" description="RING-type" evidence="10">
    <location>
        <begin position="137"/>
        <end position="178"/>
    </location>
</feature>
<dbReference type="EC" id="2.3.2.27" evidence="2"/>
<dbReference type="FunFam" id="3.30.40.10:FF:000127">
    <property type="entry name" value="E3 ubiquitin-protein ligase RNF181"/>
    <property type="match status" value="1"/>
</dbReference>
<evidence type="ECO:0000256" key="1">
    <source>
        <dbReference type="ARBA" id="ARBA00000900"/>
    </source>
</evidence>
<keyword evidence="6" id="KW-0833">Ubl conjugation pathway</keyword>
<evidence type="ECO:0000256" key="6">
    <source>
        <dbReference type="ARBA" id="ARBA00022786"/>
    </source>
</evidence>
<dbReference type="PANTHER" id="PTHR15710:SF132">
    <property type="entry name" value="E3 UBIQUITIN-PROTEIN LIGASE MPSR1"/>
    <property type="match status" value="1"/>
</dbReference>
<comment type="catalytic activity">
    <reaction evidence="1">
        <text>S-ubiquitinyl-[E2 ubiquitin-conjugating enzyme]-L-cysteine + [acceptor protein]-L-lysine = [E2 ubiquitin-conjugating enzyme]-L-cysteine + N(6)-ubiquitinyl-[acceptor protein]-L-lysine.</text>
        <dbReference type="EC" id="2.3.2.27"/>
    </reaction>
</comment>
<accession>A0AAV2EW74</accession>
<feature type="region of interest" description="Disordered" evidence="9">
    <location>
        <begin position="39"/>
        <end position="67"/>
    </location>
</feature>
<evidence type="ECO:0000313" key="12">
    <source>
        <dbReference type="Proteomes" id="UP001497516"/>
    </source>
</evidence>
<name>A0AAV2EW74_9ROSI</name>
<evidence type="ECO:0000256" key="7">
    <source>
        <dbReference type="ARBA" id="ARBA00022833"/>
    </source>
</evidence>
<dbReference type="InterPro" id="IPR013083">
    <property type="entry name" value="Znf_RING/FYVE/PHD"/>
</dbReference>
<evidence type="ECO:0000256" key="9">
    <source>
        <dbReference type="SAM" id="MobiDB-lite"/>
    </source>
</evidence>
<evidence type="ECO:0000259" key="10">
    <source>
        <dbReference type="PROSITE" id="PS50089"/>
    </source>
</evidence>
<dbReference type="Pfam" id="PF13639">
    <property type="entry name" value="zf-RING_2"/>
    <property type="match status" value="1"/>
</dbReference>
<keyword evidence="3" id="KW-0808">Transferase</keyword>
<dbReference type="PROSITE" id="PS50089">
    <property type="entry name" value="ZF_RING_2"/>
    <property type="match status" value="1"/>
</dbReference>
<evidence type="ECO:0000256" key="5">
    <source>
        <dbReference type="ARBA" id="ARBA00022771"/>
    </source>
</evidence>
<feature type="compositionally biased region" description="Polar residues" evidence="9">
    <location>
        <begin position="228"/>
        <end position="246"/>
    </location>
</feature>
<feature type="compositionally biased region" description="Basic and acidic residues" evidence="9">
    <location>
        <begin position="185"/>
        <end position="198"/>
    </location>
</feature>
<dbReference type="PANTHER" id="PTHR15710">
    <property type="entry name" value="E3 UBIQUITIN-PROTEIN LIGASE PRAJA"/>
    <property type="match status" value="1"/>
</dbReference>
<dbReference type="Gene3D" id="3.30.40.10">
    <property type="entry name" value="Zinc/RING finger domain, C3HC4 (zinc finger)"/>
    <property type="match status" value="1"/>
</dbReference>